<dbReference type="InterPro" id="IPR000796">
    <property type="entry name" value="Asp_trans"/>
</dbReference>
<keyword evidence="5 7" id="KW-0808">Transferase</keyword>
<dbReference type="InterPro" id="IPR015424">
    <property type="entry name" value="PyrdxlP-dep_Trfase"/>
</dbReference>
<dbReference type="Pfam" id="PF00155">
    <property type="entry name" value="Aminotran_1_2"/>
    <property type="match status" value="1"/>
</dbReference>
<keyword evidence="6" id="KW-0663">Pyridoxal phosphate</keyword>
<dbReference type="SUPFAM" id="SSF53383">
    <property type="entry name" value="PLP-dependent transferases"/>
    <property type="match status" value="1"/>
</dbReference>
<organism evidence="9 10">
    <name type="scientific">Sumerlaea chitinivorans</name>
    <dbReference type="NCBI Taxonomy" id="2250252"/>
    <lineage>
        <taxon>Bacteria</taxon>
        <taxon>Candidatus Sumerlaeota</taxon>
        <taxon>Candidatus Sumerlaeia</taxon>
        <taxon>Candidatus Sumerlaeales</taxon>
        <taxon>Candidatus Sumerlaeaceae</taxon>
        <taxon>Candidatus Sumerlaea</taxon>
    </lineage>
</organism>
<evidence type="ECO:0000256" key="6">
    <source>
        <dbReference type="ARBA" id="ARBA00022898"/>
    </source>
</evidence>
<dbReference type="CDD" id="cd00609">
    <property type="entry name" value="AAT_like"/>
    <property type="match status" value="1"/>
</dbReference>
<dbReference type="InterPro" id="IPR015421">
    <property type="entry name" value="PyrdxlP-dep_Trfase_major"/>
</dbReference>
<evidence type="ECO:0000259" key="8">
    <source>
        <dbReference type="Pfam" id="PF00155"/>
    </source>
</evidence>
<comment type="similarity">
    <text evidence="2 7">Belongs to the class-I pyridoxal-phosphate-dependent aminotransferase family.</text>
</comment>
<feature type="domain" description="Aminotransferase class I/classII large" evidence="8">
    <location>
        <begin position="31"/>
        <end position="396"/>
    </location>
</feature>
<evidence type="ECO:0000313" key="10">
    <source>
        <dbReference type="Proteomes" id="UP000262583"/>
    </source>
</evidence>
<evidence type="ECO:0000256" key="1">
    <source>
        <dbReference type="ARBA" id="ARBA00001933"/>
    </source>
</evidence>
<evidence type="ECO:0000256" key="7">
    <source>
        <dbReference type="RuleBase" id="RU000481"/>
    </source>
</evidence>
<dbReference type="PROSITE" id="PS00105">
    <property type="entry name" value="AA_TRANSFER_CLASS_1"/>
    <property type="match status" value="1"/>
</dbReference>
<dbReference type="PRINTS" id="PR00799">
    <property type="entry name" value="TRANSAMINASE"/>
</dbReference>
<dbReference type="InterPro" id="IPR015422">
    <property type="entry name" value="PyrdxlP-dep_Trfase_small"/>
</dbReference>
<dbReference type="EC" id="2.6.1.-" evidence="7"/>
<keyword evidence="4 7" id="KW-0032">Aminotransferase</keyword>
<proteinExistence type="inferred from homology"/>
<dbReference type="FunFam" id="3.90.1150.10:FF:000001">
    <property type="entry name" value="Aspartate aminotransferase"/>
    <property type="match status" value="1"/>
</dbReference>
<evidence type="ECO:0000256" key="3">
    <source>
        <dbReference type="ARBA" id="ARBA00011738"/>
    </source>
</evidence>
<sequence length="402" mass="45126">MSCSPFQNIELAPPDPILGLTEAFNADTNPKKVNLGVGVYQDENGKVPVLKSVREAEKRWYEREDSKSYLPIDGVPAYNKAVQSLLFGADSNLIAEQRLVTVQTLGGTGALRLGADFLKRFFPNSAVYISNPSWENHRGIFEACGFEVRTYPYYDSNTSSLDFSAMADAFSKLPEHSIVLMHASCHNPTGVDLSEEQWEQVVPLLVERHAIVFLDFAYQGFAKDIEADTLALQAFAKRGVPFLVASSFSKNFSLYRERVGALTFVTANADEAKRVLSQAKRVVRTNWSNPPSHGAQVVALILNDPELREMWRGEVAAMRERIRKMRSLFVVKLRELGVKRDFSFIERQNGMFSFSGLTPDVVERLRNEYSLYIVRSGRICVAAMNERNIDYICSAIAAVLEK</sequence>
<reference evidence="9 10" key="1">
    <citation type="submission" date="2018-05" db="EMBL/GenBank/DDBJ databases">
        <title>A metagenomic window into the 2 km-deep terrestrial subsurface aquifer revealed taxonomically and functionally diverse microbial community comprising novel uncultured bacterial lineages.</title>
        <authorList>
            <person name="Kadnikov V.V."/>
            <person name="Mardanov A.V."/>
            <person name="Beletsky A.V."/>
            <person name="Banks D."/>
            <person name="Pimenov N.V."/>
            <person name="Frank Y.A."/>
            <person name="Karnachuk O.V."/>
            <person name="Ravin N.V."/>
        </authorList>
    </citation>
    <scope>NUCLEOTIDE SEQUENCE [LARGE SCALE GENOMIC DNA]</scope>
    <source>
        <strain evidence="9">BY</strain>
    </source>
</reference>
<dbReference type="AlphaFoldDB" id="A0A2Z4Y2R8"/>
<name>A0A2Z4Y2R8_SUMC1</name>
<evidence type="ECO:0000313" key="9">
    <source>
        <dbReference type="EMBL" id="AXA35364.1"/>
    </source>
</evidence>
<comment type="subunit">
    <text evidence="3">Homodimer.</text>
</comment>
<evidence type="ECO:0000256" key="4">
    <source>
        <dbReference type="ARBA" id="ARBA00022576"/>
    </source>
</evidence>
<dbReference type="Gene3D" id="3.90.1150.10">
    <property type="entry name" value="Aspartate Aminotransferase, domain 1"/>
    <property type="match status" value="1"/>
</dbReference>
<dbReference type="FunFam" id="3.40.640.10:FF:000015">
    <property type="entry name" value="Aspartate aminotransferase"/>
    <property type="match status" value="1"/>
</dbReference>
<comment type="cofactor">
    <cofactor evidence="1 7">
        <name>pyridoxal 5'-phosphate</name>
        <dbReference type="ChEBI" id="CHEBI:597326"/>
    </cofactor>
</comment>
<dbReference type="KEGG" id="schv:BRCON_0587"/>
<dbReference type="Proteomes" id="UP000262583">
    <property type="component" value="Chromosome"/>
</dbReference>
<dbReference type="GO" id="GO:0005829">
    <property type="term" value="C:cytosol"/>
    <property type="evidence" value="ECO:0007669"/>
    <property type="project" value="TreeGrafter"/>
</dbReference>
<evidence type="ECO:0000256" key="5">
    <source>
        <dbReference type="ARBA" id="ARBA00022679"/>
    </source>
</evidence>
<dbReference type="NCBIfam" id="NF006719">
    <property type="entry name" value="PRK09257.1"/>
    <property type="match status" value="1"/>
</dbReference>
<evidence type="ECO:0000256" key="2">
    <source>
        <dbReference type="ARBA" id="ARBA00007441"/>
    </source>
</evidence>
<dbReference type="EMBL" id="CP030759">
    <property type="protein sequence ID" value="AXA35364.1"/>
    <property type="molecule type" value="Genomic_DNA"/>
</dbReference>
<dbReference type="InterPro" id="IPR004838">
    <property type="entry name" value="NHTrfase_class1_PyrdxlP-BS"/>
</dbReference>
<dbReference type="GO" id="GO:0033585">
    <property type="term" value="P:L-phenylalanine biosynthetic process from chorismate via phenylpyruvate"/>
    <property type="evidence" value="ECO:0007669"/>
    <property type="project" value="TreeGrafter"/>
</dbReference>
<dbReference type="Gene3D" id="3.40.640.10">
    <property type="entry name" value="Type I PLP-dependent aspartate aminotransferase-like (Major domain)"/>
    <property type="match status" value="1"/>
</dbReference>
<gene>
    <name evidence="9" type="ORF">BRCON_0587</name>
</gene>
<dbReference type="GO" id="GO:0004838">
    <property type="term" value="F:L-tyrosine-2-oxoglutarate transaminase activity"/>
    <property type="evidence" value="ECO:0007669"/>
    <property type="project" value="TreeGrafter"/>
</dbReference>
<dbReference type="PANTHER" id="PTHR11879">
    <property type="entry name" value="ASPARTATE AMINOTRANSFERASE"/>
    <property type="match status" value="1"/>
</dbReference>
<protein>
    <recommendedName>
        <fullName evidence="7">Aminotransferase</fullName>
        <ecNumber evidence="7">2.6.1.-</ecNumber>
    </recommendedName>
</protein>
<dbReference type="GO" id="GO:0042802">
    <property type="term" value="F:identical protein binding"/>
    <property type="evidence" value="ECO:0007669"/>
    <property type="project" value="TreeGrafter"/>
</dbReference>
<dbReference type="InterPro" id="IPR004839">
    <property type="entry name" value="Aminotransferase_I/II_large"/>
</dbReference>
<dbReference type="PANTHER" id="PTHR11879:SF37">
    <property type="entry name" value="AROMATIC-AMINO-ACID AMINOTRANSFERASE"/>
    <property type="match status" value="1"/>
</dbReference>
<accession>A0A2Z4Y2R8</accession>
<dbReference type="GO" id="GO:0030170">
    <property type="term" value="F:pyridoxal phosphate binding"/>
    <property type="evidence" value="ECO:0007669"/>
    <property type="project" value="InterPro"/>
</dbReference>